<comment type="caution">
    <text evidence="2">The sequence shown here is derived from an EMBL/GenBank/DDBJ whole genome shotgun (WGS) entry which is preliminary data.</text>
</comment>
<proteinExistence type="predicted"/>
<keyword evidence="3" id="KW-1185">Reference proteome</keyword>
<dbReference type="STRING" id="133383.A0A1R0GLA0"/>
<dbReference type="AlphaFoldDB" id="A0A1R0GLA0"/>
<evidence type="ECO:0000313" key="3">
    <source>
        <dbReference type="Proteomes" id="UP000187455"/>
    </source>
</evidence>
<dbReference type="InterPro" id="IPR017850">
    <property type="entry name" value="Alkaline_phosphatase_core_sf"/>
</dbReference>
<name>A0A1R0GLA0_9FUNG</name>
<dbReference type="SUPFAM" id="SSF53649">
    <property type="entry name" value="Alkaline phosphatase-like"/>
    <property type="match status" value="1"/>
</dbReference>
<feature type="signal peptide" evidence="1">
    <location>
        <begin position="1"/>
        <end position="21"/>
    </location>
</feature>
<dbReference type="Gene3D" id="3.40.720.10">
    <property type="entry name" value="Alkaline Phosphatase, subunit A"/>
    <property type="match status" value="1"/>
</dbReference>
<accession>A0A1R0GLA0</accession>
<dbReference type="GO" id="GO:0009141">
    <property type="term" value="P:nucleoside triphosphate metabolic process"/>
    <property type="evidence" value="ECO:0007669"/>
    <property type="project" value="TreeGrafter"/>
</dbReference>
<feature type="chain" id="PRO_5012728979" evidence="1">
    <location>
        <begin position="22"/>
        <end position="462"/>
    </location>
</feature>
<dbReference type="EMBL" id="LSSL01007751">
    <property type="protein sequence ID" value="OLY77659.1"/>
    <property type="molecule type" value="Genomic_DNA"/>
</dbReference>
<evidence type="ECO:0000256" key="1">
    <source>
        <dbReference type="SAM" id="SignalP"/>
    </source>
</evidence>
<dbReference type="PANTHER" id="PTHR10151">
    <property type="entry name" value="ECTONUCLEOTIDE PYROPHOSPHATASE/PHOSPHODIESTERASE"/>
    <property type="match status" value="1"/>
</dbReference>
<dbReference type="GO" id="GO:0017111">
    <property type="term" value="F:ribonucleoside triphosphate phosphatase activity"/>
    <property type="evidence" value="ECO:0007669"/>
    <property type="project" value="TreeGrafter"/>
</dbReference>
<dbReference type="OrthoDB" id="415411at2759"/>
<evidence type="ECO:0000313" key="2">
    <source>
        <dbReference type="EMBL" id="OLY77659.1"/>
    </source>
</evidence>
<reference evidence="2 3" key="1">
    <citation type="journal article" date="2016" name="Mol. Biol. Evol.">
        <title>Genome-Wide Survey of Gut Fungi (Harpellales) Reveals the First Horizontally Transferred Ubiquitin Gene from a Mosquito Host.</title>
        <authorList>
            <person name="Wang Y."/>
            <person name="White M.M."/>
            <person name="Kvist S."/>
            <person name="Moncalvo J.M."/>
        </authorList>
    </citation>
    <scope>NUCLEOTIDE SEQUENCE [LARGE SCALE GENOMIC DNA]</scope>
    <source>
        <strain evidence="2 3">ALG-7-W6</strain>
    </source>
</reference>
<sequence>MSCPSMTSIAYALLLSAFVSGSPLAVRDANPPLNDKTNTVILISIDGFAQDYFSRGLTPNIANLGKSGIFAEYMSPVFPSVTFPNHYSIATGLYPEHHGIVGNTFYSKALNDTFYYTKPSGLDSKWWGGEPIWVTAEKNNLIAGVNMFPGSESEIMGIRPTYYSAYNGSVTQTSKMDKIIDWLELPAAQRPALLISYFPEVDSAGHSFGPNSKRVNDTLIQADASIKYLVDRLVAKNFFDKVNIIIVSDHGMEGSMIPRDYLYVNEMLAQANLILLNNAKKAKCLALSPVKEKILDVHLYPHAGVYPAYDKDIMPIYKKLKMVEDKSKFNVYLKKDIPERYVYEFNERIPPIVVIANEPYLISHNATLYNSPDLSKRSTDLDKRQSTTDVPFGMHGYDNMLKNMRAIFVAHGPAFNSPKTPTNSTNFPPISVIDVYDVLSKLLKVSPAKNDGNPAVAAGMVL</sequence>
<dbReference type="Pfam" id="PF01663">
    <property type="entry name" value="Phosphodiest"/>
    <property type="match status" value="1"/>
</dbReference>
<dbReference type="Proteomes" id="UP000187455">
    <property type="component" value="Unassembled WGS sequence"/>
</dbReference>
<organism evidence="2 3">
    <name type="scientific">Smittium mucronatum</name>
    <dbReference type="NCBI Taxonomy" id="133383"/>
    <lineage>
        <taxon>Eukaryota</taxon>
        <taxon>Fungi</taxon>
        <taxon>Fungi incertae sedis</taxon>
        <taxon>Zoopagomycota</taxon>
        <taxon>Kickxellomycotina</taxon>
        <taxon>Harpellomycetes</taxon>
        <taxon>Harpellales</taxon>
        <taxon>Legeriomycetaceae</taxon>
        <taxon>Smittium</taxon>
    </lineage>
</organism>
<keyword evidence="1" id="KW-0732">Signal</keyword>
<dbReference type="Gene3D" id="3.30.1360.180">
    <property type="match status" value="1"/>
</dbReference>
<dbReference type="CDD" id="cd16018">
    <property type="entry name" value="Enpp"/>
    <property type="match status" value="1"/>
</dbReference>
<protein>
    <submittedName>
        <fullName evidence="2">Putative pyrophosphatase/phosphodiesterase</fullName>
    </submittedName>
</protein>
<dbReference type="PANTHER" id="PTHR10151:SF120">
    <property type="entry name" value="BIS(5'-ADENOSYL)-TRIPHOSPHATASE"/>
    <property type="match status" value="1"/>
</dbReference>
<dbReference type="GO" id="GO:0047429">
    <property type="term" value="F:nucleoside triphosphate diphosphatase activity"/>
    <property type="evidence" value="ECO:0007669"/>
    <property type="project" value="TreeGrafter"/>
</dbReference>
<dbReference type="InterPro" id="IPR002591">
    <property type="entry name" value="Phosphodiest/P_Trfase"/>
</dbReference>
<gene>
    <name evidence="2" type="ORF">AYI68_g8307</name>
</gene>